<dbReference type="InterPro" id="IPR032508">
    <property type="entry name" value="FecR_C"/>
</dbReference>
<dbReference type="InterPro" id="IPR012373">
    <property type="entry name" value="Ferrdict_sens_TM"/>
</dbReference>
<dbReference type="Gene3D" id="3.55.50.30">
    <property type="match status" value="1"/>
</dbReference>
<protein>
    <recommendedName>
        <fullName evidence="4">Anti-sigma factor</fullName>
    </recommendedName>
</protein>
<dbReference type="EMBL" id="UOEP01000174">
    <property type="protein sequence ID" value="VAW22567.1"/>
    <property type="molecule type" value="Genomic_DNA"/>
</dbReference>
<evidence type="ECO:0000313" key="3">
    <source>
        <dbReference type="EMBL" id="VAW22567.1"/>
    </source>
</evidence>
<name>A0A3B0UB22_9ZZZZ</name>
<dbReference type="AlphaFoldDB" id="A0A3B0UB22"/>
<organism evidence="3">
    <name type="scientific">hydrothermal vent metagenome</name>
    <dbReference type="NCBI Taxonomy" id="652676"/>
    <lineage>
        <taxon>unclassified sequences</taxon>
        <taxon>metagenomes</taxon>
        <taxon>ecological metagenomes</taxon>
    </lineage>
</organism>
<feature type="domain" description="FecR protein" evidence="1">
    <location>
        <begin position="121"/>
        <end position="211"/>
    </location>
</feature>
<dbReference type="GO" id="GO:0016989">
    <property type="term" value="F:sigma factor antagonist activity"/>
    <property type="evidence" value="ECO:0007669"/>
    <property type="project" value="TreeGrafter"/>
</dbReference>
<dbReference type="PANTHER" id="PTHR30273:SF2">
    <property type="entry name" value="PROTEIN FECR"/>
    <property type="match status" value="1"/>
</dbReference>
<gene>
    <name evidence="3" type="ORF">MNBD_BACTEROID01-159</name>
</gene>
<feature type="domain" description="Protein FecR C-terminal" evidence="2">
    <location>
        <begin position="254"/>
        <end position="323"/>
    </location>
</feature>
<dbReference type="PANTHER" id="PTHR30273">
    <property type="entry name" value="PERIPLASMIC SIGNAL SENSOR AND SIGMA FACTOR ACTIVATOR FECR-RELATED"/>
    <property type="match status" value="1"/>
</dbReference>
<accession>A0A3B0UB22</accession>
<evidence type="ECO:0008006" key="4">
    <source>
        <dbReference type="Google" id="ProtNLM"/>
    </source>
</evidence>
<dbReference type="InterPro" id="IPR006860">
    <property type="entry name" value="FecR"/>
</dbReference>
<evidence type="ECO:0000259" key="1">
    <source>
        <dbReference type="Pfam" id="PF04773"/>
    </source>
</evidence>
<proteinExistence type="predicted"/>
<dbReference type="Pfam" id="PF04773">
    <property type="entry name" value="FecR"/>
    <property type="match status" value="1"/>
</dbReference>
<dbReference type="Pfam" id="PF16344">
    <property type="entry name" value="FecR_C"/>
    <property type="match status" value="1"/>
</dbReference>
<dbReference type="Gene3D" id="2.60.120.1440">
    <property type="match status" value="1"/>
</dbReference>
<evidence type="ECO:0000259" key="2">
    <source>
        <dbReference type="Pfam" id="PF16344"/>
    </source>
</evidence>
<dbReference type="PIRSF" id="PIRSF018266">
    <property type="entry name" value="FecR"/>
    <property type="match status" value="1"/>
</dbReference>
<sequence length="328" mass="37615">MEKTFQHLIPGFLKGKLTPFEEKQLFEWAKNNRKQFLEEQNKLEKQLQFGRNTETSKRWKQLHARIQKEEGIAKPKLITILNRNAIKIAASFLIGIIITSLVFSKLSPLREQLQYSQELSIKTPYGAKTHFILPDSSSVWINSGSELSFPSKFGKTRTVSLKGEAYFDVVKDKIPFIVNTDFGNVKVKGTSFNVKAYENETFETTLVRGIVTVHSSGTGKEVTLKPGEQSGIYGKNISVKPVNTEIITSWIKGKLIFNNEPLPSVAHRLERWYNVEIQLDNDKRLSEIWYTGTIEMESFSEVLQLLETTAPIQYTYNDKTRTIHIKHK</sequence>
<reference evidence="3" key="1">
    <citation type="submission" date="2018-06" db="EMBL/GenBank/DDBJ databases">
        <authorList>
            <person name="Zhirakovskaya E."/>
        </authorList>
    </citation>
    <scope>NUCLEOTIDE SEQUENCE</scope>
</reference>